<evidence type="ECO:0000313" key="3">
    <source>
        <dbReference type="Proteomes" id="UP001619911"/>
    </source>
</evidence>
<evidence type="ECO:0000259" key="1">
    <source>
        <dbReference type="Pfam" id="PF00149"/>
    </source>
</evidence>
<dbReference type="InterPro" id="IPR029052">
    <property type="entry name" value="Metallo-depent_PP-like"/>
</dbReference>
<dbReference type="Proteomes" id="UP001619911">
    <property type="component" value="Unassembled WGS sequence"/>
</dbReference>
<comment type="caution">
    <text evidence="2">The sequence shown here is derived from an EMBL/GenBank/DDBJ whole genome shotgun (WGS) entry which is preliminary data.</text>
</comment>
<dbReference type="PANTHER" id="PTHR31302">
    <property type="entry name" value="TRANSMEMBRANE PROTEIN WITH METALLOPHOSPHOESTERASE DOMAIN-RELATED"/>
    <property type="match status" value="1"/>
</dbReference>
<dbReference type="EMBL" id="JAUIYO010000001">
    <property type="protein sequence ID" value="MFK2824237.1"/>
    <property type="molecule type" value="Genomic_DNA"/>
</dbReference>
<sequence length="236" mass="26096">MWREAQRNEVKMDVLTFQNYPSSKPLTLFFISDIHRRSIHPSIIKKIQGKADLVVIGGDLAEKGVPLTRVAGNLQLLTQVAPVFFIWGNNDYELLAEELDRLFQCYGIRVLRNESICLPLACGSSIYLLGVDDFSKGNSRKSPAFAGVPNESFKVLVSHNPIFQKKLTAADGVSLFLSGHTHGGQIRFFGIGPYKKGGWEQKGEMTVLVSNGYGTSGVPFRLGAKAETHLITIKKE</sequence>
<organism evidence="2 3">
    <name type="scientific">Bacillus lumedeiriae</name>
    <dbReference type="NCBI Taxonomy" id="3058829"/>
    <lineage>
        <taxon>Bacteria</taxon>
        <taxon>Bacillati</taxon>
        <taxon>Bacillota</taxon>
        <taxon>Bacilli</taxon>
        <taxon>Bacillales</taxon>
        <taxon>Bacillaceae</taxon>
        <taxon>Bacillus</taxon>
    </lineage>
</organism>
<protein>
    <submittedName>
        <fullName evidence="2">Metallophosphoesterase</fullName>
    </submittedName>
</protein>
<keyword evidence="3" id="KW-1185">Reference proteome</keyword>
<dbReference type="Gene3D" id="3.60.21.10">
    <property type="match status" value="1"/>
</dbReference>
<name>A0ABW8I432_9BACI</name>
<dbReference type="InterPro" id="IPR051158">
    <property type="entry name" value="Metallophosphoesterase_sf"/>
</dbReference>
<dbReference type="PANTHER" id="PTHR31302:SF32">
    <property type="entry name" value="PHOSPHOESTERASE"/>
    <property type="match status" value="1"/>
</dbReference>
<dbReference type="RefSeq" id="WP_404313734.1">
    <property type="nucleotide sequence ID" value="NZ_JAUIYO010000001.1"/>
</dbReference>
<dbReference type="Pfam" id="PF00149">
    <property type="entry name" value="Metallophos"/>
    <property type="match status" value="1"/>
</dbReference>
<reference evidence="2 3" key="1">
    <citation type="submission" date="2023-07" db="EMBL/GenBank/DDBJ databases">
        <title>Bacillus lucianemedeirus sp. nov, a new species isolated from an immunobiological production facility.</title>
        <authorList>
            <person name="Costa L.V."/>
            <person name="Miranda R.V.S.L."/>
            <person name="Brandao M.L.L."/>
            <person name="Reis C.M.F."/>
            <person name="Frazao A.M."/>
            <person name="Cruz F.V."/>
            <person name="Baio P.V.P."/>
            <person name="Veras J.F.C."/>
            <person name="Ramos J.N."/>
            <person name="Vieira V."/>
        </authorList>
    </citation>
    <scope>NUCLEOTIDE SEQUENCE [LARGE SCALE GENOMIC DNA]</scope>
    <source>
        <strain evidence="2 3">B190/17</strain>
    </source>
</reference>
<accession>A0ABW8I432</accession>
<dbReference type="SUPFAM" id="SSF56300">
    <property type="entry name" value="Metallo-dependent phosphatases"/>
    <property type="match status" value="1"/>
</dbReference>
<gene>
    <name evidence="2" type="ORF">QYG89_00830</name>
</gene>
<feature type="domain" description="Calcineurin-like phosphoesterase" evidence="1">
    <location>
        <begin position="27"/>
        <end position="183"/>
    </location>
</feature>
<evidence type="ECO:0000313" key="2">
    <source>
        <dbReference type="EMBL" id="MFK2824237.1"/>
    </source>
</evidence>
<proteinExistence type="predicted"/>
<dbReference type="InterPro" id="IPR004843">
    <property type="entry name" value="Calcineurin-like_PHP"/>
</dbReference>